<dbReference type="Gene3D" id="1.10.10.60">
    <property type="entry name" value="Homeodomain-like"/>
    <property type="match status" value="1"/>
</dbReference>
<dbReference type="InterPro" id="IPR006563">
    <property type="entry name" value="POX_dom"/>
</dbReference>
<dbReference type="SMART" id="SM00389">
    <property type="entry name" value="HOX"/>
    <property type="match status" value="1"/>
</dbReference>
<dbReference type="SMART" id="SM00574">
    <property type="entry name" value="POX"/>
    <property type="match status" value="1"/>
</dbReference>
<sequence>MSFCMAGQGEEKPRRPPPPPTMVTTTGYWYSDPSSGNMMNLHMPQQSCYEQNNHHHHHHDHHQDHQEICYNTGMEMMGWKGFLNKAGGSSKTPGISAGGDQFYHSQDFSTWVDPQQDAETSSSLRCVFPCEGNERPSQGLSLSLSSSNPSAIGLQSFELRATPNPVGLGAEFLGKPAGNLSRPSIPSSSGEGSGYFLQIRNSKYLGAAQELLNEFCSLGTSESSNLNHHLRMKKKTNHHRQWEDDGCTTTAHDSCAAHRTSERNPSFDSVDLLELHKTKAKLLQMLQEVDRRYQQYCDEMKAVVSSLEAVAGDGAAKGYTALAAKAMSRHFRCLRDGIMAQLKAIKKATVEKDSTAAAAAAAGTTKGETPRLKILDQALRQQRSFQQMSMMEAHPWRPQRGLPERSVSVLRAWLFEHFLHPYPSDVDKHILARQTGLSRSQVSNWFINARVRLWKPMVEEMYLEETKEEENLAPANSSDDYIGDSDGRLLHPHHNPNAAADAEDHKPNLVRIDISSVVNNNPNDVTFNNDNNKADGQRRPNGQDHHQIFGTRGGDHRSFFGPGLVEDFSSSSYAATQDSGGAYNYAVAGGGGGVSLTLGLQQQGGGGMSLDAPSSSLFYPRDQMEECQTGPYPLLDNEGQNLPYRNLIGAQLLRDLAG</sequence>
<comment type="similarity">
    <text evidence="2">Belongs to the TALE/BELL homeobox family.</text>
</comment>
<dbReference type="Proteomes" id="UP001152523">
    <property type="component" value="Unassembled WGS sequence"/>
</dbReference>
<keyword evidence="5 8" id="KW-0371">Homeobox</keyword>
<dbReference type="InterPro" id="IPR001356">
    <property type="entry name" value="HD"/>
</dbReference>
<evidence type="ECO:0000256" key="4">
    <source>
        <dbReference type="ARBA" id="ARBA00023125"/>
    </source>
</evidence>
<dbReference type="Pfam" id="PF07526">
    <property type="entry name" value="POX"/>
    <property type="match status" value="1"/>
</dbReference>
<dbReference type="InterPro" id="IPR008422">
    <property type="entry name" value="KN_HD"/>
</dbReference>
<evidence type="ECO:0000259" key="10">
    <source>
        <dbReference type="PROSITE" id="PS50071"/>
    </source>
</evidence>
<evidence type="ECO:0000313" key="12">
    <source>
        <dbReference type="Proteomes" id="UP001152523"/>
    </source>
</evidence>
<proteinExistence type="inferred from homology"/>
<dbReference type="InterPro" id="IPR009057">
    <property type="entry name" value="Homeodomain-like_sf"/>
</dbReference>
<feature type="region of interest" description="Disordered" evidence="9">
    <location>
        <begin position="520"/>
        <end position="546"/>
    </location>
</feature>
<reference evidence="11" key="1">
    <citation type="submission" date="2022-07" db="EMBL/GenBank/DDBJ databases">
        <authorList>
            <person name="Macas J."/>
            <person name="Novak P."/>
            <person name="Neumann P."/>
        </authorList>
    </citation>
    <scope>NUCLEOTIDE SEQUENCE</scope>
</reference>
<comment type="subcellular location">
    <subcellularLocation>
        <location evidence="1 8">Nucleus</location>
    </subcellularLocation>
</comment>
<feature type="DNA-binding region" description="Homeobox" evidence="8">
    <location>
        <begin position="395"/>
        <end position="457"/>
    </location>
</feature>
<organism evidence="11 12">
    <name type="scientific">Cuscuta epithymum</name>
    <dbReference type="NCBI Taxonomy" id="186058"/>
    <lineage>
        <taxon>Eukaryota</taxon>
        <taxon>Viridiplantae</taxon>
        <taxon>Streptophyta</taxon>
        <taxon>Embryophyta</taxon>
        <taxon>Tracheophyta</taxon>
        <taxon>Spermatophyta</taxon>
        <taxon>Magnoliopsida</taxon>
        <taxon>eudicotyledons</taxon>
        <taxon>Gunneridae</taxon>
        <taxon>Pentapetalae</taxon>
        <taxon>asterids</taxon>
        <taxon>lamiids</taxon>
        <taxon>Solanales</taxon>
        <taxon>Convolvulaceae</taxon>
        <taxon>Cuscuteae</taxon>
        <taxon>Cuscuta</taxon>
        <taxon>Cuscuta subgen. Cuscuta</taxon>
    </lineage>
</organism>
<keyword evidence="12" id="KW-1185">Reference proteome</keyword>
<dbReference type="FunFam" id="1.10.10.60:FF:000083">
    <property type="entry name" value="BEL1-like homeodomain protein 4"/>
    <property type="match status" value="1"/>
</dbReference>
<dbReference type="SUPFAM" id="SSF46689">
    <property type="entry name" value="Homeodomain-like"/>
    <property type="match status" value="1"/>
</dbReference>
<evidence type="ECO:0000256" key="2">
    <source>
        <dbReference type="ARBA" id="ARBA00006454"/>
    </source>
</evidence>
<dbReference type="Pfam" id="PF05920">
    <property type="entry name" value="Homeobox_KN"/>
    <property type="match status" value="1"/>
</dbReference>
<dbReference type="InterPro" id="IPR050224">
    <property type="entry name" value="TALE_homeobox"/>
</dbReference>
<gene>
    <name evidence="11" type="ORF">CEPIT_LOCUS26250</name>
</gene>
<keyword evidence="3" id="KW-0805">Transcription regulation</keyword>
<dbReference type="GO" id="GO:0006355">
    <property type="term" value="P:regulation of DNA-templated transcription"/>
    <property type="evidence" value="ECO:0007669"/>
    <property type="project" value="InterPro"/>
</dbReference>
<dbReference type="GO" id="GO:0005634">
    <property type="term" value="C:nucleus"/>
    <property type="evidence" value="ECO:0007669"/>
    <property type="project" value="UniProtKB-SubCell"/>
</dbReference>
<keyword evidence="4 8" id="KW-0238">DNA-binding</keyword>
<dbReference type="CDD" id="cd00086">
    <property type="entry name" value="homeodomain"/>
    <property type="match status" value="1"/>
</dbReference>
<keyword evidence="7 8" id="KW-0539">Nucleus</keyword>
<keyword evidence="6" id="KW-0804">Transcription</keyword>
<dbReference type="EMBL" id="CAMAPF010000935">
    <property type="protein sequence ID" value="CAH9124793.1"/>
    <property type="molecule type" value="Genomic_DNA"/>
</dbReference>
<dbReference type="GO" id="GO:0003677">
    <property type="term" value="F:DNA binding"/>
    <property type="evidence" value="ECO:0007669"/>
    <property type="project" value="UniProtKB-UniRule"/>
</dbReference>
<feature type="region of interest" description="Disordered" evidence="9">
    <location>
        <begin position="1"/>
        <end position="24"/>
    </location>
</feature>
<evidence type="ECO:0000313" key="11">
    <source>
        <dbReference type="EMBL" id="CAH9124793.1"/>
    </source>
</evidence>
<comment type="caution">
    <text evidence="11">The sequence shown here is derived from an EMBL/GenBank/DDBJ whole genome shotgun (WGS) entry which is preliminary data.</text>
</comment>
<feature type="domain" description="Homeobox" evidence="10">
    <location>
        <begin position="393"/>
        <end position="456"/>
    </location>
</feature>
<feature type="region of interest" description="Disordered" evidence="9">
    <location>
        <begin position="466"/>
        <end position="506"/>
    </location>
</feature>
<name>A0AAV0EQ26_9ASTE</name>
<dbReference type="PROSITE" id="PS50071">
    <property type="entry name" value="HOMEOBOX_2"/>
    <property type="match status" value="1"/>
</dbReference>
<feature type="compositionally biased region" description="Low complexity" evidence="9">
    <location>
        <begin position="520"/>
        <end position="531"/>
    </location>
</feature>
<accession>A0AAV0EQ26</accession>
<evidence type="ECO:0000256" key="7">
    <source>
        <dbReference type="ARBA" id="ARBA00023242"/>
    </source>
</evidence>
<dbReference type="AlphaFoldDB" id="A0AAV0EQ26"/>
<evidence type="ECO:0000256" key="1">
    <source>
        <dbReference type="ARBA" id="ARBA00004123"/>
    </source>
</evidence>
<evidence type="ECO:0000256" key="5">
    <source>
        <dbReference type="ARBA" id="ARBA00023155"/>
    </source>
</evidence>
<feature type="compositionally biased region" description="Basic and acidic residues" evidence="9">
    <location>
        <begin position="532"/>
        <end position="546"/>
    </location>
</feature>
<dbReference type="PANTHER" id="PTHR11850">
    <property type="entry name" value="HOMEOBOX PROTEIN TRANSCRIPTION FACTORS"/>
    <property type="match status" value="1"/>
</dbReference>
<evidence type="ECO:0000256" key="3">
    <source>
        <dbReference type="ARBA" id="ARBA00023015"/>
    </source>
</evidence>
<protein>
    <recommendedName>
        <fullName evidence="10">Homeobox domain-containing protein</fullName>
    </recommendedName>
</protein>
<evidence type="ECO:0000256" key="6">
    <source>
        <dbReference type="ARBA" id="ARBA00023163"/>
    </source>
</evidence>
<evidence type="ECO:0000256" key="8">
    <source>
        <dbReference type="PROSITE-ProRule" id="PRU00108"/>
    </source>
</evidence>
<evidence type="ECO:0000256" key="9">
    <source>
        <dbReference type="SAM" id="MobiDB-lite"/>
    </source>
</evidence>